<reference evidence="1 2" key="1">
    <citation type="submission" date="2019-03" db="EMBL/GenBank/DDBJ databases">
        <title>The genome sequence of a newly discovered highly antifungal drug resistant Aspergillus species, Aspergillus tanneri NIH 1004.</title>
        <authorList>
            <person name="Mounaud S."/>
            <person name="Singh I."/>
            <person name="Joardar V."/>
            <person name="Pakala S."/>
            <person name="Pakala S."/>
            <person name="Venepally P."/>
            <person name="Hoover J."/>
            <person name="Nierman W."/>
            <person name="Chung J."/>
            <person name="Losada L."/>
        </authorList>
    </citation>
    <scope>NUCLEOTIDE SEQUENCE [LARGE SCALE GENOMIC DNA]</scope>
    <source>
        <strain evidence="1 2">NIH1004</strain>
    </source>
</reference>
<dbReference type="Proteomes" id="UP000308092">
    <property type="component" value="Unassembled WGS sequence"/>
</dbReference>
<proteinExistence type="predicted"/>
<dbReference type="EMBL" id="SOSA01000406">
    <property type="protein sequence ID" value="THC91533.1"/>
    <property type="molecule type" value="Genomic_DNA"/>
</dbReference>
<sequence length="13" mass="1370">MAPSINDIFSDCG</sequence>
<comment type="caution">
    <text evidence="1">The sequence shown here is derived from an EMBL/GenBank/DDBJ whole genome shotgun (WGS) entry which is preliminary data.</text>
</comment>
<evidence type="ECO:0000313" key="2">
    <source>
        <dbReference type="Proteomes" id="UP000308092"/>
    </source>
</evidence>
<gene>
    <name evidence="1" type="ORF">EYZ11_008996</name>
</gene>
<protein>
    <submittedName>
        <fullName evidence="1">Uncharacterized protein</fullName>
    </submittedName>
</protein>
<name>A0A4S3J901_9EURO</name>
<keyword evidence="2" id="KW-1185">Reference proteome</keyword>
<accession>A0A4S3J901</accession>
<dbReference type="VEuPathDB" id="FungiDB:EYZ11_008996"/>
<organism evidence="1 2">
    <name type="scientific">Aspergillus tanneri</name>
    <dbReference type="NCBI Taxonomy" id="1220188"/>
    <lineage>
        <taxon>Eukaryota</taxon>
        <taxon>Fungi</taxon>
        <taxon>Dikarya</taxon>
        <taxon>Ascomycota</taxon>
        <taxon>Pezizomycotina</taxon>
        <taxon>Eurotiomycetes</taxon>
        <taxon>Eurotiomycetidae</taxon>
        <taxon>Eurotiales</taxon>
        <taxon>Aspergillaceae</taxon>
        <taxon>Aspergillus</taxon>
        <taxon>Aspergillus subgen. Circumdati</taxon>
    </lineage>
</organism>
<evidence type="ECO:0000313" key="1">
    <source>
        <dbReference type="EMBL" id="THC91533.1"/>
    </source>
</evidence>